<keyword evidence="2" id="KW-1185">Reference proteome</keyword>
<protein>
    <submittedName>
        <fullName evidence="1">Uncharacterized protein</fullName>
    </submittedName>
</protein>
<evidence type="ECO:0000313" key="2">
    <source>
        <dbReference type="Proteomes" id="UP000499080"/>
    </source>
</evidence>
<dbReference type="EMBL" id="BGPR01000064">
    <property type="protein sequence ID" value="GBL89396.1"/>
    <property type="molecule type" value="Genomic_DNA"/>
</dbReference>
<organism evidence="1 2">
    <name type="scientific">Araneus ventricosus</name>
    <name type="common">Orbweaver spider</name>
    <name type="synonym">Epeira ventricosa</name>
    <dbReference type="NCBI Taxonomy" id="182803"/>
    <lineage>
        <taxon>Eukaryota</taxon>
        <taxon>Metazoa</taxon>
        <taxon>Ecdysozoa</taxon>
        <taxon>Arthropoda</taxon>
        <taxon>Chelicerata</taxon>
        <taxon>Arachnida</taxon>
        <taxon>Araneae</taxon>
        <taxon>Araneomorphae</taxon>
        <taxon>Entelegynae</taxon>
        <taxon>Araneoidea</taxon>
        <taxon>Araneidae</taxon>
        <taxon>Araneus</taxon>
    </lineage>
</organism>
<name>A0A4Y2BDM1_ARAVE</name>
<accession>A0A4Y2BDM1</accession>
<evidence type="ECO:0000313" key="1">
    <source>
        <dbReference type="EMBL" id="GBL89396.1"/>
    </source>
</evidence>
<reference evidence="1 2" key="1">
    <citation type="journal article" date="2019" name="Sci. Rep.">
        <title>Orb-weaving spider Araneus ventricosus genome elucidates the spidroin gene catalogue.</title>
        <authorList>
            <person name="Kono N."/>
            <person name="Nakamura H."/>
            <person name="Ohtoshi R."/>
            <person name="Moran D.A.P."/>
            <person name="Shinohara A."/>
            <person name="Yoshida Y."/>
            <person name="Fujiwara M."/>
            <person name="Mori M."/>
            <person name="Tomita M."/>
            <person name="Arakawa K."/>
        </authorList>
    </citation>
    <scope>NUCLEOTIDE SEQUENCE [LARGE SCALE GENOMIC DNA]</scope>
</reference>
<comment type="caution">
    <text evidence="1">The sequence shown here is derived from an EMBL/GenBank/DDBJ whole genome shotgun (WGS) entry which is preliminary data.</text>
</comment>
<dbReference type="Proteomes" id="UP000499080">
    <property type="component" value="Unassembled WGS sequence"/>
</dbReference>
<sequence>MLRSYGLSFHEFHPRFALCPIVEIGRIDVARGLASASVVSRVMVVKSSHIKGRVSGQSASVHPFTRALPIYLQRQAPYKQPDCSNFTDYSLHVGT</sequence>
<gene>
    <name evidence="1" type="ORF">AVEN_225908_1</name>
</gene>
<proteinExistence type="predicted"/>
<dbReference type="AlphaFoldDB" id="A0A4Y2BDM1"/>